<dbReference type="EMBL" id="JAYKXP010000184">
    <property type="protein sequence ID" value="KAK7020638.1"/>
    <property type="molecule type" value="Genomic_DNA"/>
</dbReference>
<feature type="region of interest" description="Disordered" evidence="1">
    <location>
        <begin position="59"/>
        <end position="123"/>
    </location>
</feature>
<evidence type="ECO:0000313" key="3">
    <source>
        <dbReference type="Proteomes" id="UP001383192"/>
    </source>
</evidence>
<feature type="region of interest" description="Disordered" evidence="1">
    <location>
        <begin position="1"/>
        <end position="45"/>
    </location>
</feature>
<feature type="compositionally biased region" description="Basic and acidic residues" evidence="1">
    <location>
        <begin position="94"/>
        <end position="104"/>
    </location>
</feature>
<comment type="caution">
    <text evidence="2">The sequence shown here is derived from an EMBL/GenBank/DDBJ whole genome shotgun (WGS) entry which is preliminary data.</text>
</comment>
<feature type="compositionally biased region" description="Polar residues" evidence="1">
    <location>
        <begin position="186"/>
        <end position="197"/>
    </location>
</feature>
<feature type="region of interest" description="Disordered" evidence="1">
    <location>
        <begin position="184"/>
        <end position="236"/>
    </location>
</feature>
<proteinExistence type="predicted"/>
<gene>
    <name evidence="2" type="ORF">VNI00_017676</name>
</gene>
<protein>
    <submittedName>
        <fullName evidence="2">Uncharacterized protein</fullName>
    </submittedName>
</protein>
<organism evidence="2 3">
    <name type="scientific">Paramarasmius palmivorus</name>
    <dbReference type="NCBI Taxonomy" id="297713"/>
    <lineage>
        <taxon>Eukaryota</taxon>
        <taxon>Fungi</taxon>
        <taxon>Dikarya</taxon>
        <taxon>Basidiomycota</taxon>
        <taxon>Agaricomycotina</taxon>
        <taxon>Agaricomycetes</taxon>
        <taxon>Agaricomycetidae</taxon>
        <taxon>Agaricales</taxon>
        <taxon>Marasmiineae</taxon>
        <taxon>Marasmiaceae</taxon>
        <taxon>Paramarasmius</taxon>
    </lineage>
</organism>
<feature type="compositionally biased region" description="Low complexity" evidence="1">
    <location>
        <begin position="588"/>
        <end position="598"/>
    </location>
</feature>
<dbReference type="AlphaFoldDB" id="A0AAW0B3P9"/>
<keyword evidence="3" id="KW-1185">Reference proteome</keyword>
<reference evidence="2 3" key="1">
    <citation type="submission" date="2024-01" db="EMBL/GenBank/DDBJ databases">
        <title>A draft genome for a cacao thread blight-causing isolate of Paramarasmius palmivorus.</title>
        <authorList>
            <person name="Baruah I.K."/>
            <person name="Bukari Y."/>
            <person name="Amoako-Attah I."/>
            <person name="Meinhardt L.W."/>
            <person name="Bailey B.A."/>
            <person name="Cohen S.P."/>
        </authorList>
    </citation>
    <scope>NUCLEOTIDE SEQUENCE [LARGE SCALE GENOMIC DNA]</scope>
    <source>
        <strain evidence="2 3">GH-12</strain>
    </source>
</reference>
<name>A0AAW0B3P9_9AGAR</name>
<feature type="compositionally biased region" description="Basic residues" evidence="1">
    <location>
        <begin position="108"/>
        <end position="120"/>
    </location>
</feature>
<evidence type="ECO:0000256" key="1">
    <source>
        <dbReference type="SAM" id="MobiDB-lite"/>
    </source>
</evidence>
<accession>A0AAW0B3P9</accession>
<evidence type="ECO:0000313" key="2">
    <source>
        <dbReference type="EMBL" id="KAK7020638.1"/>
    </source>
</evidence>
<feature type="compositionally biased region" description="Low complexity" evidence="1">
    <location>
        <begin position="7"/>
        <end position="19"/>
    </location>
</feature>
<sequence>MLDSLKRTSSLSSLSSVGSDLEDVSRKGSGQAVQKGVVSSALTVGTTSEPSAVIELVIRRVPSTPEKRRRGSDEDSLSPSKIRVKDLTLSPRKAVQDSSRDIADGRSGVKRRAAGSKSKSKGGVGSVLLARLDALADGDDDQSLLDIGVSDDAYAPAARVRQKKSLARSKSGKEVKISDVEVVPDSDTSMHSPTVSRAPSPIPNIVGKGKGKGKGVERVPDRADSDSEDTLPSPTSVFASRTKVPFSTASSGQFFVPLLLCWWLLMELYFLRAFIVGAAEQGRLSKTVSGEKSGPGPGRRKGEVRISSPVWDIEDMDVDGSAANDVEERPTGRRLVVGTKKSAVSAHALTASGSSASANALAPAVFSSALSLPEDDDETDLEEDVQPTGSFLLDTECIHPTLLELYKSLPWINGLKRAKFIGYLNTEGIFGDFTPVSYARLLDAVDPRVMSKLARSIGFVQYKDFKSPVRLPLMGFSRNWECVRLPRVEGSRSAAFVLTGVSTSSHLSVGREVGQSFVKQLHVRPLENDWLILQCNIGTFLNDDEMHAPGRNNALIFQTKRQGWTARSADREQDPLGSTPYTPSGLQSSSSAVAASSVSNEEEAGDVATVNILHKGAPPYRTFDEGVPVYDGRTKPGVKGFRFGPGDWDSYTELPAYPLAEVENQSLVTIVFTLSGFRIGNAAHYTVHFNALFAIVLGKVKL</sequence>
<feature type="compositionally biased region" description="Basic and acidic residues" evidence="1">
    <location>
        <begin position="214"/>
        <end position="225"/>
    </location>
</feature>
<dbReference type="Proteomes" id="UP001383192">
    <property type="component" value="Unassembled WGS sequence"/>
</dbReference>
<feature type="region of interest" description="Disordered" evidence="1">
    <location>
        <begin position="565"/>
        <end position="598"/>
    </location>
</feature>